<reference evidence="1" key="1">
    <citation type="submission" date="2020-04" db="EMBL/GenBank/DDBJ databases">
        <authorList>
            <person name="Chiriac C."/>
            <person name="Salcher M."/>
            <person name="Ghai R."/>
            <person name="Kavagutti S V."/>
        </authorList>
    </citation>
    <scope>NUCLEOTIDE SEQUENCE</scope>
</reference>
<sequence>MKNKVESIKNVIDDFEFALESGEVEIGETYPIYGKITDLDRITETSVVLTVNNDIKLTLDLVKDNDIEELKANFFEPAIFISTIDNLDKNINATCSAIVFGKNNSKTIH</sequence>
<proteinExistence type="predicted"/>
<evidence type="ECO:0000313" key="1">
    <source>
        <dbReference type="EMBL" id="CAB4141235.1"/>
    </source>
</evidence>
<protein>
    <submittedName>
        <fullName evidence="1">Uncharacterized protein</fullName>
    </submittedName>
</protein>
<gene>
    <name evidence="1" type="ORF">UFOVP410_74</name>
</gene>
<name>A0A6J5M2S4_9CAUD</name>
<dbReference type="EMBL" id="LR796388">
    <property type="protein sequence ID" value="CAB4141235.1"/>
    <property type="molecule type" value="Genomic_DNA"/>
</dbReference>
<accession>A0A6J5M2S4</accession>
<organism evidence="1">
    <name type="scientific">uncultured Caudovirales phage</name>
    <dbReference type="NCBI Taxonomy" id="2100421"/>
    <lineage>
        <taxon>Viruses</taxon>
        <taxon>Duplodnaviria</taxon>
        <taxon>Heunggongvirae</taxon>
        <taxon>Uroviricota</taxon>
        <taxon>Caudoviricetes</taxon>
        <taxon>Peduoviridae</taxon>
        <taxon>Maltschvirus</taxon>
        <taxon>Maltschvirus maltsch</taxon>
    </lineage>
</organism>